<evidence type="ECO:0000256" key="2">
    <source>
        <dbReference type="ARBA" id="ARBA00022448"/>
    </source>
</evidence>
<dbReference type="NCBIfam" id="TIGR01145">
    <property type="entry name" value="ATP_synt_delta"/>
    <property type="match status" value="1"/>
</dbReference>
<comment type="similarity">
    <text evidence="8">Belongs to the ATPase delta chain family.</text>
</comment>
<comment type="function">
    <text evidence="8">This protein is part of the stalk that links CF(0) to CF(1). It either transmits conformational changes from CF(0) to CF(1) or is implicated in proton conduction.</text>
</comment>
<keyword evidence="5 8" id="KW-0472">Membrane</keyword>
<dbReference type="EMBL" id="JACJJC010000001">
    <property type="protein sequence ID" value="MBM6703112.1"/>
    <property type="molecule type" value="Genomic_DNA"/>
</dbReference>
<evidence type="ECO:0000256" key="6">
    <source>
        <dbReference type="ARBA" id="ARBA00023196"/>
    </source>
</evidence>
<evidence type="ECO:0000256" key="8">
    <source>
        <dbReference type="HAMAP-Rule" id="MF_01416"/>
    </source>
</evidence>
<dbReference type="InterPro" id="IPR026015">
    <property type="entry name" value="ATP_synth_OSCP/delta_N_sf"/>
</dbReference>
<dbReference type="InterPro" id="IPR000711">
    <property type="entry name" value="ATPase_OSCP/dsu"/>
</dbReference>
<evidence type="ECO:0000256" key="1">
    <source>
        <dbReference type="ARBA" id="ARBA00004370"/>
    </source>
</evidence>
<evidence type="ECO:0000313" key="9">
    <source>
        <dbReference type="EMBL" id="MBM6703112.1"/>
    </source>
</evidence>
<gene>
    <name evidence="8" type="primary">atpH</name>
    <name evidence="9" type="ORF">H6A60_01095</name>
</gene>
<dbReference type="Proteomes" id="UP000715095">
    <property type="component" value="Unassembled WGS sequence"/>
</dbReference>
<comment type="subcellular location">
    <subcellularLocation>
        <location evidence="8">Cell membrane</location>
        <topology evidence="8">Peripheral membrane protein</topology>
    </subcellularLocation>
    <subcellularLocation>
        <location evidence="1">Membrane</location>
    </subcellularLocation>
</comment>
<keyword evidence="10" id="KW-1185">Reference proteome</keyword>
<organism evidence="9 10">
    <name type="scientific">Sutterella massiliensis</name>
    <dbReference type="NCBI Taxonomy" id="1816689"/>
    <lineage>
        <taxon>Bacteria</taxon>
        <taxon>Pseudomonadati</taxon>
        <taxon>Pseudomonadota</taxon>
        <taxon>Betaproteobacteria</taxon>
        <taxon>Burkholderiales</taxon>
        <taxon>Sutterellaceae</taxon>
        <taxon>Sutterella</taxon>
    </lineage>
</organism>
<dbReference type="Pfam" id="PF00213">
    <property type="entry name" value="OSCP"/>
    <property type="match status" value="1"/>
</dbReference>
<keyword evidence="6 8" id="KW-0139">CF(1)</keyword>
<evidence type="ECO:0000256" key="3">
    <source>
        <dbReference type="ARBA" id="ARBA00022781"/>
    </source>
</evidence>
<evidence type="ECO:0000256" key="4">
    <source>
        <dbReference type="ARBA" id="ARBA00023065"/>
    </source>
</evidence>
<dbReference type="PANTHER" id="PTHR11910">
    <property type="entry name" value="ATP SYNTHASE DELTA CHAIN"/>
    <property type="match status" value="1"/>
</dbReference>
<evidence type="ECO:0000256" key="5">
    <source>
        <dbReference type="ARBA" id="ARBA00023136"/>
    </source>
</evidence>
<sequence>MAELSTIARPYAEALIEALQDRKAGAEEMARVLEAVDLLARVAQDSQVLELAGDPKVTDKQVFDVIEGVLAGDVPAEVKNLLQTVVQNDRLEAVPEIARQFRNLKNASEGVADALIETAFPLSDAEVSELVAALAKKFPGVKLHPIVTVDKDLIGGVRVHVGDKLLDASIRARLEQMKTTLTA</sequence>
<dbReference type="PRINTS" id="PR00125">
    <property type="entry name" value="ATPASEDELTA"/>
</dbReference>
<dbReference type="NCBIfam" id="NF004402">
    <property type="entry name" value="PRK05758.2-2"/>
    <property type="match status" value="1"/>
</dbReference>
<evidence type="ECO:0000313" key="10">
    <source>
        <dbReference type="Proteomes" id="UP000715095"/>
    </source>
</evidence>
<dbReference type="SUPFAM" id="SSF47928">
    <property type="entry name" value="N-terminal domain of the delta subunit of the F1F0-ATP synthase"/>
    <property type="match status" value="1"/>
</dbReference>
<keyword evidence="7 8" id="KW-0066">ATP synthesis</keyword>
<dbReference type="RefSeq" id="WP_205101492.1">
    <property type="nucleotide sequence ID" value="NZ_JACJJC010000001.1"/>
</dbReference>
<evidence type="ECO:0000256" key="7">
    <source>
        <dbReference type="ARBA" id="ARBA00023310"/>
    </source>
</evidence>
<comment type="caution">
    <text evidence="9">The sequence shown here is derived from an EMBL/GenBank/DDBJ whole genome shotgun (WGS) entry which is preliminary data.</text>
</comment>
<dbReference type="Gene3D" id="1.10.520.20">
    <property type="entry name" value="N-terminal domain of the delta subunit of the F1F0-ATP synthase"/>
    <property type="match status" value="1"/>
</dbReference>
<accession>A0ABS2DP22</accession>
<protein>
    <recommendedName>
        <fullName evidence="8">ATP synthase subunit delta</fullName>
    </recommendedName>
    <alternativeName>
        <fullName evidence="8">ATP synthase F(1) sector subunit delta</fullName>
    </alternativeName>
    <alternativeName>
        <fullName evidence="8">F-type ATPase subunit delta</fullName>
        <shortName evidence="8">F-ATPase subunit delta</shortName>
    </alternativeName>
</protein>
<keyword evidence="8" id="KW-1003">Cell membrane</keyword>
<comment type="function">
    <text evidence="8">F(1)F(0) ATP synthase produces ATP from ADP in the presence of a proton or sodium gradient. F-type ATPases consist of two structural domains, F(1) containing the extramembraneous catalytic core and F(0) containing the membrane proton channel, linked together by a central stalk and a peripheral stalk. During catalysis, ATP synthesis in the catalytic domain of F(1) is coupled via a rotary mechanism of the central stalk subunits to proton translocation.</text>
</comment>
<keyword evidence="4 8" id="KW-0406">Ion transport</keyword>
<reference evidence="9 10" key="1">
    <citation type="journal article" date="2021" name="Sci. Rep.">
        <title>The distribution of antibiotic resistance genes in chicken gut microbiota commensals.</title>
        <authorList>
            <person name="Juricova H."/>
            <person name="Matiasovicova J."/>
            <person name="Kubasova T."/>
            <person name="Cejkova D."/>
            <person name="Rychlik I."/>
        </authorList>
    </citation>
    <scope>NUCLEOTIDE SEQUENCE [LARGE SCALE GENOMIC DNA]</scope>
    <source>
        <strain evidence="9 10">An829</strain>
    </source>
</reference>
<dbReference type="HAMAP" id="MF_01416">
    <property type="entry name" value="ATP_synth_delta_bact"/>
    <property type="match status" value="1"/>
</dbReference>
<keyword evidence="2 8" id="KW-0813">Transport</keyword>
<name>A0ABS2DP22_9BURK</name>
<proteinExistence type="inferred from homology"/>
<keyword evidence="3 8" id="KW-0375">Hydrogen ion transport</keyword>